<feature type="region of interest" description="Disordered" evidence="2">
    <location>
        <begin position="123"/>
        <end position="326"/>
    </location>
</feature>
<keyword evidence="1" id="KW-0862">Zinc</keyword>
<dbReference type="PROSITE" id="PS50157">
    <property type="entry name" value="ZINC_FINGER_C2H2_2"/>
    <property type="match status" value="1"/>
</dbReference>
<feature type="compositionally biased region" description="Acidic residues" evidence="2">
    <location>
        <begin position="238"/>
        <end position="250"/>
    </location>
</feature>
<dbReference type="AlphaFoldDB" id="A0A9P5SC06"/>
<feature type="compositionally biased region" description="Basic residues" evidence="2">
    <location>
        <begin position="1"/>
        <end position="11"/>
    </location>
</feature>
<reference evidence="4" key="1">
    <citation type="journal article" date="2020" name="Fungal Divers.">
        <title>Resolving the Mortierellaceae phylogeny through synthesis of multi-gene phylogenetics and phylogenomics.</title>
        <authorList>
            <person name="Vandepol N."/>
            <person name="Liber J."/>
            <person name="Desiro A."/>
            <person name="Na H."/>
            <person name="Kennedy M."/>
            <person name="Barry K."/>
            <person name="Grigoriev I.V."/>
            <person name="Miller A.N."/>
            <person name="O'Donnell K."/>
            <person name="Stajich J.E."/>
            <person name="Bonito G."/>
        </authorList>
    </citation>
    <scope>NUCLEOTIDE SEQUENCE</scope>
    <source>
        <strain evidence="4">NVP1</strain>
    </source>
</reference>
<feature type="compositionally biased region" description="Basic and acidic residues" evidence="2">
    <location>
        <begin position="155"/>
        <end position="171"/>
    </location>
</feature>
<accession>A0A9P5SC06</accession>
<evidence type="ECO:0000313" key="5">
    <source>
        <dbReference type="Proteomes" id="UP000696485"/>
    </source>
</evidence>
<name>A0A9P5SC06_9FUNG</name>
<feature type="domain" description="C2H2-type" evidence="3">
    <location>
        <begin position="55"/>
        <end position="78"/>
    </location>
</feature>
<gene>
    <name evidence="4" type="ORF">BG006_002510</name>
</gene>
<dbReference type="InterPro" id="IPR013087">
    <property type="entry name" value="Znf_C2H2_type"/>
</dbReference>
<evidence type="ECO:0000256" key="2">
    <source>
        <dbReference type="SAM" id="MobiDB-lite"/>
    </source>
</evidence>
<protein>
    <recommendedName>
        <fullName evidence="3">C2H2-type domain-containing protein</fullName>
    </recommendedName>
</protein>
<feature type="compositionally biased region" description="Basic and acidic residues" evidence="2">
    <location>
        <begin position="283"/>
        <end position="295"/>
    </location>
</feature>
<comment type="caution">
    <text evidence="4">The sequence shown here is derived from an EMBL/GenBank/DDBJ whole genome shotgun (WGS) entry which is preliminary data.</text>
</comment>
<dbReference type="EMBL" id="JAAAUY010001598">
    <property type="protein sequence ID" value="KAF9321915.1"/>
    <property type="molecule type" value="Genomic_DNA"/>
</dbReference>
<feature type="compositionally biased region" description="Low complexity" evidence="2">
    <location>
        <begin position="131"/>
        <end position="147"/>
    </location>
</feature>
<sequence>MPLPSSRRHSNSRHDSSMVLDDDEDEDDGEIKQESNRAHPSDGASKSDNAGHEVHKCMDCGKVYKHPNCLWKHRWEHSTYWKSATKFLLSKHQQVRMMEAAAILLGMDEARAADKDAIVSTVIKQRGMGGPSSTSSSPPTSTKSLSTSPPPSSEATRRATDTKLEQSKEEPSSSSLAPHASRPRPSVSETQNDIMMLTALRQASSAPSKASGPDQPQAVPSISPKDPSSSSSTPPTLADDESVPELDEEMVISPPQSSGPNPSDKGMGLGMGMSVGMSMAMDVDPKHYSRQDPHQPFHVQQQPQHAYRFPSGYQQHPSHPSYPTQQ</sequence>
<keyword evidence="5" id="KW-1185">Reference proteome</keyword>
<evidence type="ECO:0000256" key="1">
    <source>
        <dbReference type="PROSITE-ProRule" id="PRU00042"/>
    </source>
</evidence>
<feature type="compositionally biased region" description="Low complexity" evidence="2">
    <location>
        <begin position="220"/>
        <end position="235"/>
    </location>
</feature>
<feature type="compositionally biased region" description="Polar residues" evidence="2">
    <location>
        <begin position="312"/>
        <end position="326"/>
    </location>
</feature>
<organism evidence="4 5">
    <name type="scientific">Podila minutissima</name>
    <dbReference type="NCBI Taxonomy" id="64525"/>
    <lineage>
        <taxon>Eukaryota</taxon>
        <taxon>Fungi</taxon>
        <taxon>Fungi incertae sedis</taxon>
        <taxon>Mucoromycota</taxon>
        <taxon>Mortierellomycotina</taxon>
        <taxon>Mortierellomycetes</taxon>
        <taxon>Mortierellales</taxon>
        <taxon>Mortierellaceae</taxon>
        <taxon>Podila</taxon>
    </lineage>
</organism>
<feature type="compositionally biased region" description="Low complexity" evidence="2">
    <location>
        <begin position="296"/>
        <end position="305"/>
    </location>
</feature>
<keyword evidence="1" id="KW-0479">Metal-binding</keyword>
<feature type="compositionally biased region" description="Acidic residues" evidence="2">
    <location>
        <begin position="20"/>
        <end position="29"/>
    </location>
</feature>
<feature type="compositionally biased region" description="Basic and acidic residues" evidence="2">
    <location>
        <begin position="30"/>
        <end position="40"/>
    </location>
</feature>
<proteinExistence type="predicted"/>
<dbReference type="Proteomes" id="UP000696485">
    <property type="component" value="Unassembled WGS sequence"/>
</dbReference>
<evidence type="ECO:0000313" key="4">
    <source>
        <dbReference type="EMBL" id="KAF9321915.1"/>
    </source>
</evidence>
<dbReference type="GO" id="GO:0008270">
    <property type="term" value="F:zinc ion binding"/>
    <property type="evidence" value="ECO:0007669"/>
    <property type="project" value="UniProtKB-KW"/>
</dbReference>
<feature type="region of interest" description="Disordered" evidence="2">
    <location>
        <begin position="1"/>
        <end position="52"/>
    </location>
</feature>
<dbReference type="PROSITE" id="PS00028">
    <property type="entry name" value="ZINC_FINGER_C2H2_1"/>
    <property type="match status" value="1"/>
</dbReference>
<keyword evidence="1" id="KW-0863">Zinc-finger</keyword>
<evidence type="ECO:0000259" key="3">
    <source>
        <dbReference type="PROSITE" id="PS50157"/>
    </source>
</evidence>